<evidence type="ECO:0000256" key="2">
    <source>
        <dbReference type="ARBA" id="ARBA00023125"/>
    </source>
</evidence>
<dbReference type="Pfam" id="PF00440">
    <property type="entry name" value="TetR_N"/>
    <property type="match status" value="1"/>
</dbReference>
<feature type="domain" description="HTH tetR-type" evidence="5">
    <location>
        <begin position="1"/>
        <end position="61"/>
    </location>
</feature>
<keyword evidence="7" id="KW-1185">Reference proteome</keyword>
<dbReference type="InterPro" id="IPR050109">
    <property type="entry name" value="HTH-type_TetR-like_transc_reg"/>
</dbReference>
<comment type="caution">
    <text evidence="6">The sequence shown here is derived from an EMBL/GenBank/DDBJ whole genome shotgun (WGS) entry which is preliminary data.</text>
</comment>
<dbReference type="PRINTS" id="PR00455">
    <property type="entry name" value="HTHTETR"/>
</dbReference>
<dbReference type="SUPFAM" id="SSF48498">
    <property type="entry name" value="Tetracyclin repressor-like, C-terminal domain"/>
    <property type="match status" value="1"/>
</dbReference>
<name>A0A931A3W9_9ACTN</name>
<organism evidence="6 7">
    <name type="scientific">Nonomuraea cypriaca</name>
    <dbReference type="NCBI Taxonomy" id="1187855"/>
    <lineage>
        <taxon>Bacteria</taxon>
        <taxon>Bacillati</taxon>
        <taxon>Actinomycetota</taxon>
        <taxon>Actinomycetes</taxon>
        <taxon>Streptosporangiales</taxon>
        <taxon>Streptosporangiaceae</taxon>
        <taxon>Nonomuraea</taxon>
    </lineage>
</organism>
<keyword evidence="3" id="KW-0804">Transcription</keyword>
<dbReference type="InterPro" id="IPR025996">
    <property type="entry name" value="MT1864/Rv1816-like_C"/>
</dbReference>
<reference evidence="6" key="1">
    <citation type="submission" date="2020-11" db="EMBL/GenBank/DDBJ databases">
        <title>Whole-genome analyses of Nonomuraea sp. K274.</title>
        <authorList>
            <person name="Veyisoglu A."/>
        </authorList>
    </citation>
    <scope>NUCLEOTIDE SEQUENCE</scope>
    <source>
        <strain evidence="6">K274</strain>
    </source>
</reference>
<gene>
    <name evidence="6" type="ORF">ITP53_08535</name>
</gene>
<dbReference type="GO" id="GO:0003700">
    <property type="term" value="F:DNA-binding transcription factor activity"/>
    <property type="evidence" value="ECO:0007669"/>
    <property type="project" value="TreeGrafter"/>
</dbReference>
<evidence type="ECO:0000256" key="1">
    <source>
        <dbReference type="ARBA" id="ARBA00023015"/>
    </source>
</evidence>
<evidence type="ECO:0000256" key="3">
    <source>
        <dbReference type="ARBA" id="ARBA00023163"/>
    </source>
</evidence>
<protein>
    <submittedName>
        <fullName evidence="6">TetR/AcrR family transcriptional regulator</fullName>
    </submittedName>
</protein>
<dbReference type="AlphaFoldDB" id="A0A931A3W9"/>
<evidence type="ECO:0000313" key="7">
    <source>
        <dbReference type="Proteomes" id="UP000605361"/>
    </source>
</evidence>
<evidence type="ECO:0000313" key="6">
    <source>
        <dbReference type="EMBL" id="MBF8185787.1"/>
    </source>
</evidence>
<dbReference type="SUPFAM" id="SSF46689">
    <property type="entry name" value="Homeodomain-like"/>
    <property type="match status" value="1"/>
</dbReference>
<dbReference type="GO" id="GO:0000976">
    <property type="term" value="F:transcription cis-regulatory region binding"/>
    <property type="evidence" value="ECO:0007669"/>
    <property type="project" value="TreeGrafter"/>
</dbReference>
<keyword evidence="1" id="KW-0805">Transcription regulation</keyword>
<sequence length="190" mass="21195">MKTAERIADAARDILVSEGADAVTMRRVADVVGVTAMAIYKHYPNRQALLDAVVDRAFKRIAEGWGTRIQDGDWESRVFGLMDDFLDFALGTPHLYTFLMTDRRERARRFPDDFEGRGSPAFAPVVALVDEGMRLGLLRADDPLEVALVLTSSTQGLVHLYIGGRIGLPEDAFRELCRRTGRRTLDGIRA</sequence>
<keyword evidence="2 4" id="KW-0238">DNA-binding</keyword>
<dbReference type="InterPro" id="IPR009057">
    <property type="entry name" value="Homeodomain-like_sf"/>
</dbReference>
<dbReference type="PANTHER" id="PTHR30055:SF234">
    <property type="entry name" value="HTH-TYPE TRANSCRIPTIONAL REGULATOR BETI"/>
    <property type="match status" value="1"/>
</dbReference>
<dbReference type="Proteomes" id="UP000605361">
    <property type="component" value="Unassembled WGS sequence"/>
</dbReference>
<accession>A0A931A3W9</accession>
<evidence type="ECO:0000256" key="4">
    <source>
        <dbReference type="PROSITE-ProRule" id="PRU00335"/>
    </source>
</evidence>
<proteinExistence type="predicted"/>
<dbReference type="EMBL" id="JADOGI010000018">
    <property type="protein sequence ID" value="MBF8185787.1"/>
    <property type="molecule type" value="Genomic_DNA"/>
</dbReference>
<dbReference type="Gene3D" id="1.10.357.10">
    <property type="entry name" value="Tetracycline Repressor, domain 2"/>
    <property type="match status" value="1"/>
</dbReference>
<dbReference type="RefSeq" id="WP_195894769.1">
    <property type="nucleotide sequence ID" value="NZ_JADOGI010000018.1"/>
</dbReference>
<dbReference type="PROSITE" id="PS50977">
    <property type="entry name" value="HTH_TETR_2"/>
    <property type="match status" value="1"/>
</dbReference>
<feature type="DNA-binding region" description="H-T-H motif" evidence="4">
    <location>
        <begin position="24"/>
        <end position="43"/>
    </location>
</feature>
<evidence type="ECO:0000259" key="5">
    <source>
        <dbReference type="PROSITE" id="PS50977"/>
    </source>
</evidence>
<dbReference type="PANTHER" id="PTHR30055">
    <property type="entry name" value="HTH-TYPE TRANSCRIPTIONAL REGULATOR RUTR"/>
    <property type="match status" value="1"/>
</dbReference>
<dbReference type="Pfam" id="PF13305">
    <property type="entry name" value="TetR_C_33"/>
    <property type="match status" value="1"/>
</dbReference>
<dbReference type="InterPro" id="IPR036271">
    <property type="entry name" value="Tet_transcr_reg_TetR-rel_C_sf"/>
</dbReference>
<dbReference type="InterPro" id="IPR001647">
    <property type="entry name" value="HTH_TetR"/>
</dbReference>